<feature type="transmembrane region" description="Helical" evidence="1">
    <location>
        <begin position="26"/>
        <end position="48"/>
    </location>
</feature>
<dbReference type="Proteomes" id="UP001162029">
    <property type="component" value="Unassembled WGS sequence"/>
</dbReference>
<sequence>MEKSELRVRWLIQQHFNTLPKDQYEVLFNLLYTLYSIPNIFLPSFVLVDRFGARVMLFAFSMAILTGH</sequence>
<dbReference type="AlphaFoldDB" id="A0AAV0UYG4"/>
<organism evidence="2 3">
    <name type="scientific">Peronospora destructor</name>
    <dbReference type="NCBI Taxonomy" id="86335"/>
    <lineage>
        <taxon>Eukaryota</taxon>
        <taxon>Sar</taxon>
        <taxon>Stramenopiles</taxon>
        <taxon>Oomycota</taxon>
        <taxon>Peronosporomycetes</taxon>
        <taxon>Peronosporales</taxon>
        <taxon>Peronosporaceae</taxon>
        <taxon>Peronospora</taxon>
    </lineage>
</organism>
<gene>
    <name evidence="2" type="ORF">PDE001_LOCUS7863</name>
</gene>
<accession>A0AAV0UYG4</accession>
<evidence type="ECO:0000313" key="3">
    <source>
        <dbReference type="Proteomes" id="UP001162029"/>
    </source>
</evidence>
<keyword evidence="1" id="KW-1133">Transmembrane helix</keyword>
<keyword evidence="1" id="KW-0812">Transmembrane</keyword>
<proteinExistence type="predicted"/>
<evidence type="ECO:0000313" key="2">
    <source>
        <dbReference type="EMBL" id="CAI5741537.1"/>
    </source>
</evidence>
<name>A0AAV0UYG4_9STRA</name>
<evidence type="ECO:0008006" key="4">
    <source>
        <dbReference type="Google" id="ProtNLM"/>
    </source>
</evidence>
<keyword evidence="1" id="KW-0472">Membrane</keyword>
<evidence type="ECO:0000256" key="1">
    <source>
        <dbReference type="SAM" id="Phobius"/>
    </source>
</evidence>
<protein>
    <recommendedName>
        <fullName evidence="4">MFS transporter</fullName>
    </recommendedName>
</protein>
<dbReference type="EMBL" id="CANTFM010001588">
    <property type="protein sequence ID" value="CAI5741537.1"/>
    <property type="molecule type" value="Genomic_DNA"/>
</dbReference>
<reference evidence="2" key="1">
    <citation type="submission" date="2022-12" db="EMBL/GenBank/DDBJ databases">
        <authorList>
            <person name="Webb A."/>
        </authorList>
    </citation>
    <scope>NUCLEOTIDE SEQUENCE</scope>
    <source>
        <strain evidence="2">Pd1</strain>
    </source>
</reference>
<comment type="caution">
    <text evidence="2">The sequence shown here is derived from an EMBL/GenBank/DDBJ whole genome shotgun (WGS) entry which is preliminary data.</text>
</comment>
<keyword evidence="3" id="KW-1185">Reference proteome</keyword>